<dbReference type="SUPFAM" id="SSF53335">
    <property type="entry name" value="S-adenosyl-L-methionine-dependent methyltransferases"/>
    <property type="match status" value="1"/>
</dbReference>
<accession>B3EHE1</accession>
<evidence type="ECO:0008006" key="3">
    <source>
        <dbReference type="Google" id="ProtNLM"/>
    </source>
</evidence>
<dbReference type="Pfam" id="PF13489">
    <property type="entry name" value="Methyltransf_23"/>
    <property type="match status" value="1"/>
</dbReference>
<evidence type="ECO:0000313" key="1">
    <source>
        <dbReference type="EMBL" id="ACD91303.1"/>
    </source>
</evidence>
<dbReference type="eggNOG" id="COG2227">
    <property type="taxonomic scope" value="Bacteria"/>
</dbReference>
<gene>
    <name evidence="1" type="ordered locus">Clim_2280</name>
</gene>
<dbReference type="AlphaFoldDB" id="B3EHE1"/>
<dbReference type="EMBL" id="CP001097">
    <property type="protein sequence ID" value="ACD91303.1"/>
    <property type="molecule type" value="Genomic_DNA"/>
</dbReference>
<dbReference type="Gene3D" id="3.40.50.150">
    <property type="entry name" value="Vaccinia Virus protein VP39"/>
    <property type="match status" value="1"/>
</dbReference>
<dbReference type="STRING" id="290315.Clim_2280"/>
<organism evidence="1 2">
    <name type="scientific">Chlorobium limicola (strain DSM 245 / NBRC 103803 / 6330)</name>
    <dbReference type="NCBI Taxonomy" id="290315"/>
    <lineage>
        <taxon>Bacteria</taxon>
        <taxon>Pseudomonadati</taxon>
        <taxon>Chlorobiota</taxon>
        <taxon>Chlorobiia</taxon>
        <taxon>Chlorobiales</taxon>
        <taxon>Chlorobiaceae</taxon>
        <taxon>Chlorobium/Pelodictyon group</taxon>
        <taxon>Chlorobium</taxon>
    </lineage>
</organism>
<dbReference type="Proteomes" id="UP000008841">
    <property type="component" value="Chromosome"/>
</dbReference>
<dbReference type="KEGG" id="cli:Clim_2280"/>
<sequence length="189" mass="21535">MSNLSQYRNTIDQRYCTDEANRIRWQKTMRFVEGSTFARSKAASALDLGDRTPLVGELENLFGCTFESSCCDLDVDALSGRYDVVTAFEVLEHLFNPLHALLEARKVLSGPDSRLFVSVPAAKPAMLASPDHFHEMRPQALQSLFSRAGFRVVRHDAFRIRRWPFYLTGLKPLLRAIYEKVLIHELAKS</sequence>
<dbReference type="HOGENOM" id="CLU_099433_0_0_10"/>
<reference evidence="1 2" key="1">
    <citation type="submission" date="2008-05" db="EMBL/GenBank/DDBJ databases">
        <title>Complete sequence of Chlorobium limicola DSM 245.</title>
        <authorList>
            <consortium name="US DOE Joint Genome Institute"/>
            <person name="Lucas S."/>
            <person name="Copeland A."/>
            <person name="Lapidus A."/>
            <person name="Glavina del Rio T."/>
            <person name="Dalin E."/>
            <person name="Tice H."/>
            <person name="Bruce D."/>
            <person name="Goodwin L."/>
            <person name="Pitluck S."/>
            <person name="Schmutz J."/>
            <person name="Larimer F."/>
            <person name="Land M."/>
            <person name="Hauser L."/>
            <person name="Kyrpides N."/>
            <person name="Ovchinnikova G."/>
            <person name="Zhao F."/>
            <person name="Li T."/>
            <person name="Liu Z."/>
            <person name="Overmann J."/>
            <person name="Bryant D.A."/>
            <person name="Richardson P."/>
        </authorList>
    </citation>
    <scope>NUCLEOTIDE SEQUENCE [LARGE SCALE GENOMIC DNA]</scope>
    <source>
        <strain evidence="2">DSM 245 / NBRC 103803 / 6330</strain>
    </source>
</reference>
<dbReference type="OrthoDB" id="1123183at2"/>
<evidence type="ECO:0000313" key="2">
    <source>
        <dbReference type="Proteomes" id="UP000008841"/>
    </source>
</evidence>
<dbReference type="RefSeq" id="WP_012467168.1">
    <property type="nucleotide sequence ID" value="NC_010803.1"/>
</dbReference>
<protein>
    <recommendedName>
        <fullName evidence="3">Methyltransferase type 11</fullName>
    </recommendedName>
</protein>
<proteinExistence type="predicted"/>
<name>B3EHE1_CHLL2</name>
<dbReference type="InterPro" id="IPR029063">
    <property type="entry name" value="SAM-dependent_MTases_sf"/>
</dbReference>